<evidence type="ECO:0000313" key="2">
    <source>
        <dbReference type="EMBL" id="KAI3850479.1"/>
    </source>
</evidence>
<reference evidence="2" key="1">
    <citation type="submission" date="2022-04" db="EMBL/GenBank/DDBJ databases">
        <title>A functionally conserved STORR gene fusion in Papaver species that diverged 16.8 million years ago.</title>
        <authorList>
            <person name="Catania T."/>
        </authorList>
    </citation>
    <scope>NUCLEOTIDE SEQUENCE</scope>
    <source>
        <strain evidence="2">S-188037</strain>
    </source>
</reference>
<accession>A0AAD4S050</accession>
<feature type="compositionally biased region" description="Basic and acidic residues" evidence="1">
    <location>
        <begin position="82"/>
        <end position="97"/>
    </location>
</feature>
<feature type="region of interest" description="Disordered" evidence="1">
    <location>
        <begin position="166"/>
        <end position="199"/>
    </location>
</feature>
<protein>
    <submittedName>
        <fullName evidence="2">Uncharacterized protein</fullName>
    </submittedName>
</protein>
<keyword evidence="3" id="KW-1185">Reference proteome</keyword>
<dbReference type="Proteomes" id="UP001202328">
    <property type="component" value="Unassembled WGS sequence"/>
</dbReference>
<evidence type="ECO:0000256" key="1">
    <source>
        <dbReference type="SAM" id="MobiDB-lite"/>
    </source>
</evidence>
<gene>
    <name evidence="2" type="ORF">MKW98_000289</name>
</gene>
<proteinExistence type="predicted"/>
<evidence type="ECO:0000313" key="3">
    <source>
        <dbReference type="Proteomes" id="UP001202328"/>
    </source>
</evidence>
<comment type="caution">
    <text evidence="2">The sequence shown here is derived from an EMBL/GenBank/DDBJ whole genome shotgun (WGS) entry which is preliminary data.</text>
</comment>
<dbReference type="AlphaFoldDB" id="A0AAD4S050"/>
<dbReference type="EMBL" id="JAJJMB010016019">
    <property type="protein sequence ID" value="KAI3850479.1"/>
    <property type="molecule type" value="Genomic_DNA"/>
</dbReference>
<sequence>MVWENKAEVKGGERDRGSVNYASTAVLIFIELNPNFLQLGFKLDPTIRLLDGIQRMFIFKIKASAEKKAEETPSAWTASPRISERDKGKELSGEEKRRNGKVVSLSSKISDPVSQEQGCSGNFKYDSTRKLLPINFEKQRDQIPCVEENTEIWANIIYLDRDYSEESEPHIPGQQEATSSPTGTLSADLNLGRNLQPEGQNTTIISAPKKRRWFNLFPWWQKK</sequence>
<feature type="compositionally biased region" description="Polar residues" evidence="1">
    <location>
        <begin position="175"/>
        <end position="187"/>
    </location>
</feature>
<name>A0AAD4S050_9MAGN</name>
<organism evidence="2 3">
    <name type="scientific">Papaver atlanticum</name>
    <dbReference type="NCBI Taxonomy" id="357466"/>
    <lineage>
        <taxon>Eukaryota</taxon>
        <taxon>Viridiplantae</taxon>
        <taxon>Streptophyta</taxon>
        <taxon>Embryophyta</taxon>
        <taxon>Tracheophyta</taxon>
        <taxon>Spermatophyta</taxon>
        <taxon>Magnoliopsida</taxon>
        <taxon>Ranunculales</taxon>
        <taxon>Papaveraceae</taxon>
        <taxon>Papaveroideae</taxon>
        <taxon>Papaver</taxon>
    </lineage>
</organism>
<feature type="compositionally biased region" description="Polar residues" evidence="1">
    <location>
        <begin position="104"/>
        <end position="120"/>
    </location>
</feature>
<feature type="region of interest" description="Disordered" evidence="1">
    <location>
        <begin position="70"/>
        <end position="120"/>
    </location>
</feature>